<dbReference type="InterPro" id="IPR014241">
    <property type="entry name" value="Cyt_c_oxidase_su1_bac"/>
</dbReference>
<dbReference type="GO" id="GO:0015990">
    <property type="term" value="P:electron transport coupled proton transport"/>
    <property type="evidence" value="ECO:0007669"/>
    <property type="project" value="InterPro"/>
</dbReference>
<evidence type="ECO:0000256" key="8">
    <source>
        <dbReference type="ARBA" id="ARBA00023008"/>
    </source>
</evidence>
<dbReference type="eggNOG" id="COG0843">
    <property type="taxonomic scope" value="Bacteria"/>
</dbReference>
<dbReference type="GO" id="GO:0004129">
    <property type="term" value="F:cytochrome-c oxidase activity"/>
    <property type="evidence" value="ECO:0007669"/>
    <property type="project" value="UniProtKB-EC"/>
</dbReference>
<dbReference type="InterPro" id="IPR000883">
    <property type="entry name" value="Cyt_C_Oxase_1"/>
</dbReference>
<feature type="transmembrane region" description="Helical" evidence="11">
    <location>
        <begin position="601"/>
        <end position="618"/>
    </location>
</feature>
<feature type="transmembrane region" description="Helical" evidence="11">
    <location>
        <begin position="183"/>
        <end position="207"/>
    </location>
</feature>
<keyword evidence="4" id="KW-0813">Transport</keyword>
<feature type="transmembrane region" description="Helical" evidence="11">
    <location>
        <begin position="268"/>
        <end position="292"/>
    </location>
</feature>
<evidence type="ECO:0000256" key="6">
    <source>
        <dbReference type="ARBA" id="ARBA00022989"/>
    </source>
</evidence>
<sequence>MPMAVTHDSRPVLERVPDLGDAPPGSPEERALAALWESEPGWRGWLGTVDHKRIGLRYIVTAFAFLLLGGVEALVMRIQLARPNATLLTPAQYDALFTMHGVTMIFLYALPVLSGFANYLWPLMLGSRDMAFPRLNAFSYWVFLFAGLFLYASFPLGAVPDGGWFNYVPLTSLDYSAGANIDIYALGMILLGISTTGGAANFVVTLLRMRAHGMSIDRLPIIVWGTLTASVANLVAVPSVSLAFFLLWLDRNAGTHFFDVAHDGRPLLWQHLFWMFAHPWVYVVVLPAMGIVSDALPTFCRRPLVAYEAVAVSTVATMLIGFEVWVHHMFATGIAPLALAFFGAASMLISIPSAVAVFAWIATIWTGRPVFRTPFLYFAGFVLMFVIGGVSGVMTAAVPLDWQLTDTYFVVAHLHYVLLGINVFPVLGGITYWFPKFTGRMMNERVGRWTFWVVLIGFNVGFFPMHVSGLLGMPRRIYTYPSGMGWDTSNLLTTIGSFVFGIGIVMFVINALVSARRGARAGDNPWGAPGLEWSVASPTPAYNFAVLPLIASRHPLWETRGEPHRSSLRVGYRLADGREALAVSPLAATPSAILKMPEDTCVPFVLSLLATAVFAAMLVRSPTLVAISTLGCAIALGAWLWPRRSLGERAAAPERDGVPPPAPFTMHEPAAAAAPPAAPAPYNAPLPVGSCGKRAGGWWGVLTLVVTEAGLFGYLLFSYFYLQSQSAAPWPPEGMPKLGLAGVNTAVLLSSSVFVWLAERAVRAGRRPRAVAALAVALVLGVAFALVQLHEWRDHPYGPTAHLYGSLYFTITGFHLAHVVAGLAVLALLAGWTAAGFFDRERRVALSVGALYWHFVDFVWLFIFTALYVTPYWLRRPG</sequence>
<proteinExistence type="predicted"/>
<evidence type="ECO:0000256" key="10">
    <source>
        <dbReference type="ARBA" id="ARBA00047816"/>
    </source>
</evidence>
<dbReference type="InterPro" id="IPR000298">
    <property type="entry name" value="Cyt_c_oxidase-like_su3"/>
</dbReference>
<dbReference type="Gene3D" id="1.20.120.80">
    <property type="entry name" value="Cytochrome c oxidase, subunit III, four-helix bundle"/>
    <property type="match status" value="1"/>
</dbReference>
<dbReference type="EC" id="7.1.1.9" evidence="3"/>
<feature type="transmembrane region" description="Helical" evidence="11">
    <location>
        <begin position="338"/>
        <end position="363"/>
    </location>
</feature>
<keyword evidence="5 11" id="KW-0812">Transmembrane</keyword>
<feature type="transmembrane region" description="Helical" evidence="11">
    <location>
        <begin position="850"/>
        <end position="874"/>
    </location>
</feature>
<dbReference type="CDD" id="cd01662">
    <property type="entry name" value="Ubiquinol_Oxidase_I"/>
    <property type="match status" value="1"/>
</dbReference>
<feature type="transmembrane region" description="Helical" evidence="11">
    <location>
        <begin position="491"/>
        <end position="513"/>
    </location>
</feature>
<feature type="transmembrane region" description="Helical" evidence="11">
    <location>
        <begin position="304"/>
        <end position="326"/>
    </location>
</feature>
<protein>
    <recommendedName>
        <fullName evidence="3">cytochrome-c oxidase</fullName>
        <ecNumber evidence="3">7.1.1.9</ecNumber>
    </recommendedName>
</protein>
<dbReference type="PROSITE" id="PS50253">
    <property type="entry name" value="COX3"/>
    <property type="match status" value="1"/>
</dbReference>
<dbReference type="SUPFAM" id="SSF81442">
    <property type="entry name" value="Cytochrome c oxidase subunit I-like"/>
    <property type="match status" value="1"/>
</dbReference>
<feature type="transmembrane region" description="Helical" evidence="11">
    <location>
        <begin position="219"/>
        <end position="248"/>
    </location>
</feature>
<dbReference type="KEGG" id="bmj:BMULJ_05995"/>
<feature type="transmembrane region" description="Helical" evidence="11">
    <location>
        <begin position="95"/>
        <end position="117"/>
    </location>
</feature>
<dbReference type="PROSITE" id="PS50855">
    <property type="entry name" value="COX1"/>
    <property type="match status" value="1"/>
</dbReference>
<dbReference type="Pfam" id="PF00115">
    <property type="entry name" value="COX1"/>
    <property type="match status" value="1"/>
</dbReference>
<keyword evidence="4" id="KW-0679">Respiratory chain</keyword>
<feature type="transmembrane region" description="Helical" evidence="11">
    <location>
        <begin position="698"/>
        <end position="722"/>
    </location>
</feature>
<dbReference type="NCBIfam" id="TIGR02891">
    <property type="entry name" value="CtaD_CoxA"/>
    <property type="match status" value="1"/>
</dbReference>
<dbReference type="UniPathway" id="UPA00705"/>
<dbReference type="InterPro" id="IPR023616">
    <property type="entry name" value="Cyt_c_oxase-like_su1_dom"/>
</dbReference>
<evidence type="ECO:0000256" key="3">
    <source>
        <dbReference type="ARBA" id="ARBA00012949"/>
    </source>
</evidence>
<dbReference type="GO" id="GO:0006119">
    <property type="term" value="P:oxidative phosphorylation"/>
    <property type="evidence" value="ECO:0007669"/>
    <property type="project" value="UniProtKB-UniPathway"/>
</dbReference>
<evidence type="ECO:0000313" key="14">
    <source>
        <dbReference type="EMBL" id="BAG47798.1"/>
    </source>
</evidence>
<keyword evidence="9 11" id="KW-0472">Membrane</keyword>
<reference evidence="14 15" key="1">
    <citation type="submission" date="2007-04" db="EMBL/GenBank/DDBJ databases">
        <title>Complete genome sequence of Burkholderia multivorans ATCC 17616.</title>
        <authorList>
            <person name="Ohtsubo Y."/>
            <person name="Yamashita A."/>
            <person name="Kurokawa K."/>
            <person name="Takami H."/>
            <person name="Yuhara S."/>
            <person name="Nishiyama E."/>
            <person name="Endo R."/>
            <person name="Miyazaki R."/>
            <person name="Ono A."/>
            <person name="Yano K."/>
            <person name="Ito M."/>
            <person name="Sota M."/>
            <person name="Yuji N."/>
            <person name="Hattori M."/>
            <person name="Tsuda M."/>
        </authorList>
    </citation>
    <scope>NUCLEOTIDE SEQUENCE [LARGE SCALE GENOMIC DNA]</scope>
    <source>
        <strain evidence="15">ATCC 17616 / 249</strain>
    </source>
</reference>
<dbReference type="AlphaFoldDB" id="A0A0H3KVT2"/>
<dbReference type="GO" id="GO:0022904">
    <property type="term" value="P:respiratory electron transport chain"/>
    <property type="evidence" value="ECO:0007669"/>
    <property type="project" value="InterPro"/>
</dbReference>
<feature type="transmembrane region" description="Helical" evidence="11">
    <location>
        <begin position="375"/>
        <end position="394"/>
    </location>
</feature>
<feature type="domain" description="Heme-copper oxidase subunit III family profile" evidence="12">
    <location>
        <begin position="696"/>
        <end position="872"/>
    </location>
</feature>
<dbReference type="HOGENOM" id="CLU_011899_2_1_4"/>
<accession>A0A0H3KVT2</accession>
<dbReference type="EMBL" id="AP009387">
    <property type="protein sequence ID" value="BAG47798.1"/>
    <property type="molecule type" value="Genomic_DNA"/>
</dbReference>
<feature type="transmembrane region" description="Helical" evidence="11">
    <location>
        <begin position="624"/>
        <end position="641"/>
    </location>
</feature>
<comment type="subcellular location">
    <subcellularLocation>
        <location evidence="1">Membrane</location>
        <topology evidence="1">Multi-pass membrane protein</topology>
    </subcellularLocation>
</comment>
<evidence type="ECO:0000313" key="15">
    <source>
        <dbReference type="Proteomes" id="UP000008815"/>
    </source>
</evidence>
<comment type="pathway">
    <text evidence="2">Energy metabolism; oxidative phosphorylation.</text>
</comment>
<dbReference type="InterPro" id="IPR035973">
    <property type="entry name" value="Cyt_c_oxidase_su3-like_sf"/>
</dbReference>
<feature type="transmembrane region" description="Helical" evidence="11">
    <location>
        <begin position="138"/>
        <end position="159"/>
    </location>
</feature>
<dbReference type="Proteomes" id="UP000008815">
    <property type="component" value="Chromosome 3"/>
</dbReference>
<evidence type="ECO:0000256" key="7">
    <source>
        <dbReference type="ARBA" id="ARBA00023004"/>
    </source>
</evidence>
<evidence type="ECO:0000256" key="2">
    <source>
        <dbReference type="ARBA" id="ARBA00004673"/>
    </source>
</evidence>
<evidence type="ECO:0000256" key="4">
    <source>
        <dbReference type="ARBA" id="ARBA00022660"/>
    </source>
</evidence>
<organism evidence="14 15">
    <name type="scientific">Burkholderia multivorans (strain ATCC 17616 / 249)</name>
    <dbReference type="NCBI Taxonomy" id="395019"/>
    <lineage>
        <taxon>Bacteria</taxon>
        <taxon>Pseudomonadati</taxon>
        <taxon>Pseudomonadota</taxon>
        <taxon>Betaproteobacteria</taxon>
        <taxon>Burkholderiales</taxon>
        <taxon>Burkholderiaceae</taxon>
        <taxon>Burkholderia</taxon>
        <taxon>Burkholderia cepacia complex</taxon>
    </lineage>
</organism>
<keyword evidence="6 11" id="KW-1133">Transmembrane helix</keyword>
<dbReference type="PANTHER" id="PTHR10422:SF18">
    <property type="entry name" value="CYTOCHROME C OXIDASE SUBUNIT 1"/>
    <property type="match status" value="1"/>
</dbReference>
<feature type="transmembrane region" description="Helical" evidence="11">
    <location>
        <begin position="55"/>
        <end position="75"/>
    </location>
</feature>
<evidence type="ECO:0000256" key="9">
    <source>
        <dbReference type="ARBA" id="ARBA00023136"/>
    </source>
</evidence>
<evidence type="ECO:0000259" key="13">
    <source>
        <dbReference type="PROSITE" id="PS50855"/>
    </source>
</evidence>
<evidence type="ECO:0000259" key="12">
    <source>
        <dbReference type="PROSITE" id="PS50253"/>
    </source>
</evidence>
<keyword evidence="8" id="KW-0186">Copper</keyword>
<feature type="domain" description="Cytochrome oxidase subunit I profile" evidence="13">
    <location>
        <begin position="36"/>
        <end position="551"/>
    </location>
</feature>
<dbReference type="Pfam" id="PF00510">
    <property type="entry name" value="COX3"/>
    <property type="match status" value="1"/>
</dbReference>
<feature type="transmembrane region" description="Helical" evidence="11">
    <location>
        <begin position="738"/>
        <end position="758"/>
    </location>
</feature>
<dbReference type="GO" id="GO:0020037">
    <property type="term" value="F:heme binding"/>
    <property type="evidence" value="ECO:0007669"/>
    <property type="project" value="InterPro"/>
</dbReference>
<dbReference type="Gene3D" id="1.20.210.10">
    <property type="entry name" value="Cytochrome c oxidase-like, subunit I domain"/>
    <property type="match status" value="1"/>
</dbReference>
<dbReference type="PANTHER" id="PTHR10422">
    <property type="entry name" value="CYTOCHROME C OXIDASE SUBUNIT 1"/>
    <property type="match status" value="1"/>
</dbReference>
<comment type="catalytic activity">
    <reaction evidence="10">
        <text>4 Fe(II)-[cytochrome c] + O2 + 8 H(+)(in) = 4 Fe(III)-[cytochrome c] + 2 H2O + 4 H(+)(out)</text>
        <dbReference type="Rhea" id="RHEA:11436"/>
        <dbReference type="Rhea" id="RHEA-COMP:10350"/>
        <dbReference type="Rhea" id="RHEA-COMP:14399"/>
        <dbReference type="ChEBI" id="CHEBI:15377"/>
        <dbReference type="ChEBI" id="CHEBI:15378"/>
        <dbReference type="ChEBI" id="CHEBI:15379"/>
        <dbReference type="ChEBI" id="CHEBI:29033"/>
        <dbReference type="ChEBI" id="CHEBI:29034"/>
        <dbReference type="EC" id="7.1.1.9"/>
    </reaction>
</comment>
<dbReference type="STRING" id="395019.BMULJ_05995"/>
<dbReference type="SUPFAM" id="SSF81452">
    <property type="entry name" value="Cytochrome c oxidase subunit III-like"/>
    <property type="match status" value="1"/>
</dbReference>
<feature type="transmembrane region" description="Helical" evidence="11">
    <location>
        <begin position="807"/>
        <end position="838"/>
    </location>
</feature>
<keyword evidence="7" id="KW-0408">Iron</keyword>
<evidence type="ECO:0000256" key="1">
    <source>
        <dbReference type="ARBA" id="ARBA00004141"/>
    </source>
</evidence>
<evidence type="ECO:0000256" key="5">
    <source>
        <dbReference type="ARBA" id="ARBA00022692"/>
    </source>
</evidence>
<feature type="transmembrane region" description="Helical" evidence="11">
    <location>
        <begin position="414"/>
        <end position="434"/>
    </location>
</feature>
<feature type="transmembrane region" description="Helical" evidence="11">
    <location>
        <begin position="446"/>
        <end position="471"/>
    </location>
</feature>
<dbReference type="GO" id="GO:0016020">
    <property type="term" value="C:membrane"/>
    <property type="evidence" value="ECO:0007669"/>
    <property type="project" value="UniProtKB-SubCell"/>
</dbReference>
<gene>
    <name evidence="14" type="primary">cyoB</name>
    <name evidence="14" type="ordered locus">BMULJ_05995</name>
</gene>
<keyword evidence="4" id="KW-0249">Electron transport</keyword>
<dbReference type="InterPro" id="IPR013833">
    <property type="entry name" value="Cyt_c_oxidase_su3_a-hlx"/>
</dbReference>
<feature type="transmembrane region" description="Helical" evidence="11">
    <location>
        <begin position="770"/>
        <end position="787"/>
    </location>
</feature>
<dbReference type="PRINTS" id="PR01165">
    <property type="entry name" value="CYCOXIDASEI"/>
</dbReference>
<name>A0A0H3KVT2_BURM1</name>
<dbReference type="InterPro" id="IPR036927">
    <property type="entry name" value="Cyt_c_oxase-like_su1_sf"/>
</dbReference>
<keyword evidence="15" id="KW-1185">Reference proteome</keyword>
<evidence type="ECO:0000256" key="11">
    <source>
        <dbReference type="SAM" id="Phobius"/>
    </source>
</evidence>